<name>A0A0K2Y0T4_9HELI</name>
<accession>A0A0K2Y0T4</accession>
<dbReference type="Proteomes" id="UP000043437">
    <property type="component" value="Unassembled WGS sequence"/>
</dbReference>
<dbReference type="EMBL" id="CDMG01000009">
    <property type="protein sequence ID" value="CRF52911.1"/>
    <property type="molecule type" value="Genomic_DNA"/>
</dbReference>
<sequence length="50" mass="5981">MIKYTFIPNHKNQIQKTFQKPRPCYNGLTKLCCQIEKLSEKSYEKVILSF</sequence>
<reference evidence="2" key="1">
    <citation type="submission" date="2014-12" db="EMBL/GenBank/DDBJ databases">
        <authorList>
            <person name="Jaenicke S."/>
        </authorList>
    </citation>
    <scope>NUCLEOTIDE SEQUENCE [LARGE SCALE GENOMIC DNA]</scope>
</reference>
<organism evidence="1 2">
    <name type="scientific">Helicobacter ailurogastricus</name>
    <dbReference type="NCBI Taxonomy" id="1578720"/>
    <lineage>
        <taxon>Bacteria</taxon>
        <taxon>Pseudomonadati</taxon>
        <taxon>Campylobacterota</taxon>
        <taxon>Epsilonproteobacteria</taxon>
        <taxon>Campylobacterales</taxon>
        <taxon>Helicobacteraceae</taxon>
        <taxon>Helicobacter</taxon>
    </lineage>
</organism>
<proteinExistence type="predicted"/>
<dbReference type="AlphaFoldDB" id="A0A0K2Y0T4"/>
<evidence type="ECO:0000313" key="2">
    <source>
        <dbReference type="Proteomes" id="UP000043437"/>
    </source>
</evidence>
<gene>
    <name evidence="1" type="ORF">HAL07_13760</name>
</gene>
<evidence type="ECO:0000313" key="1">
    <source>
        <dbReference type="EMBL" id="CRF52911.1"/>
    </source>
</evidence>
<protein>
    <submittedName>
        <fullName evidence="1">Uncharacterized protein</fullName>
    </submittedName>
</protein>